<organism evidence="1 2">
    <name type="scientific">Dreissena polymorpha</name>
    <name type="common">Zebra mussel</name>
    <name type="synonym">Mytilus polymorpha</name>
    <dbReference type="NCBI Taxonomy" id="45954"/>
    <lineage>
        <taxon>Eukaryota</taxon>
        <taxon>Metazoa</taxon>
        <taxon>Spiralia</taxon>
        <taxon>Lophotrochozoa</taxon>
        <taxon>Mollusca</taxon>
        <taxon>Bivalvia</taxon>
        <taxon>Autobranchia</taxon>
        <taxon>Heteroconchia</taxon>
        <taxon>Euheterodonta</taxon>
        <taxon>Imparidentia</taxon>
        <taxon>Neoheterodontei</taxon>
        <taxon>Myida</taxon>
        <taxon>Dreissenoidea</taxon>
        <taxon>Dreissenidae</taxon>
        <taxon>Dreissena</taxon>
    </lineage>
</organism>
<reference evidence="1" key="2">
    <citation type="submission" date="2020-11" db="EMBL/GenBank/DDBJ databases">
        <authorList>
            <person name="McCartney M.A."/>
            <person name="Auch B."/>
            <person name="Kono T."/>
            <person name="Mallez S."/>
            <person name="Becker A."/>
            <person name="Gohl D.M."/>
            <person name="Silverstein K.A.T."/>
            <person name="Koren S."/>
            <person name="Bechman K.B."/>
            <person name="Herman A."/>
            <person name="Abrahante J.E."/>
            <person name="Garbe J."/>
        </authorList>
    </citation>
    <scope>NUCLEOTIDE SEQUENCE</scope>
    <source>
        <strain evidence="1">Duluth1</strain>
        <tissue evidence="1">Whole animal</tissue>
    </source>
</reference>
<dbReference type="AlphaFoldDB" id="A0A9D4MHL6"/>
<proteinExistence type="predicted"/>
<dbReference type="EMBL" id="JAIWYP010000001">
    <property type="protein sequence ID" value="KAH3877490.1"/>
    <property type="molecule type" value="Genomic_DNA"/>
</dbReference>
<reference evidence="1" key="1">
    <citation type="journal article" date="2019" name="bioRxiv">
        <title>The Genome of the Zebra Mussel, Dreissena polymorpha: A Resource for Invasive Species Research.</title>
        <authorList>
            <person name="McCartney M.A."/>
            <person name="Auch B."/>
            <person name="Kono T."/>
            <person name="Mallez S."/>
            <person name="Zhang Y."/>
            <person name="Obille A."/>
            <person name="Becker A."/>
            <person name="Abrahante J.E."/>
            <person name="Garbe J."/>
            <person name="Badalamenti J.P."/>
            <person name="Herman A."/>
            <person name="Mangelson H."/>
            <person name="Liachko I."/>
            <person name="Sullivan S."/>
            <person name="Sone E.D."/>
            <person name="Koren S."/>
            <person name="Silverstein K.A.T."/>
            <person name="Beckman K.B."/>
            <person name="Gohl D.M."/>
        </authorList>
    </citation>
    <scope>NUCLEOTIDE SEQUENCE</scope>
    <source>
        <strain evidence="1">Duluth1</strain>
        <tissue evidence="1">Whole animal</tissue>
    </source>
</reference>
<evidence type="ECO:0000313" key="1">
    <source>
        <dbReference type="EMBL" id="KAH3877490.1"/>
    </source>
</evidence>
<sequence length="77" mass="8884">MDNYLVKTICRAITVDVPFINILTIKLLNVEEATEDPTTPMAQLEMREIRRNQMKDPVIGKWRIATIDQKPIDKVTS</sequence>
<dbReference type="Proteomes" id="UP000828390">
    <property type="component" value="Unassembled WGS sequence"/>
</dbReference>
<keyword evidence="2" id="KW-1185">Reference proteome</keyword>
<name>A0A9D4MHL6_DREPO</name>
<accession>A0A9D4MHL6</accession>
<protein>
    <submittedName>
        <fullName evidence="1">Uncharacterized protein</fullName>
    </submittedName>
</protein>
<gene>
    <name evidence="1" type="ORF">DPMN_001358</name>
</gene>
<evidence type="ECO:0000313" key="2">
    <source>
        <dbReference type="Proteomes" id="UP000828390"/>
    </source>
</evidence>
<comment type="caution">
    <text evidence="1">The sequence shown here is derived from an EMBL/GenBank/DDBJ whole genome shotgun (WGS) entry which is preliminary data.</text>
</comment>